<name>A0ACC0J784_CHOFU</name>
<accession>A0ACC0J784</accession>
<protein>
    <submittedName>
        <fullName evidence="1">Uncharacterized protein</fullName>
    </submittedName>
</protein>
<evidence type="ECO:0000313" key="2">
    <source>
        <dbReference type="Proteomes" id="UP001064048"/>
    </source>
</evidence>
<evidence type="ECO:0000313" key="1">
    <source>
        <dbReference type="EMBL" id="KAI8419964.1"/>
    </source>
</evidence>
<organism evidence="1 2">
    <name type="scientific">Choristoneura fumiferana</name>
    <name type="common">Spruce budworm moth</name>
    <name type="synonym">Archips fumiferana</name>
    <dbReference type="NCBI Taxonomy" id="7141"/>
    <lineage>
        <taxon>Eukaryota</taxon>
        <taxon>Metazoa</taxon>
        <taxon>Ecdysozoa</taxon>
        <taxon>Arthropoda</taxon>
        <taxon>Hexapoda</taxon>
        <taxon>Insecta</taxon>
        <taxon>Pterygota</taxon>
        <taxon>Neoptera</taxon>
        <taxon>Endopterygota</taxon>
        <taxon>Lepidoptera</taxon>
        <taxon>Glossata</taxon>
        <taxon>Ditrysia</taxon>
        <taxon>Tortricoidea</taxon>
        <taxon>Tortricidae</taxon>
        <taxon>Tortricinae</taxon>
        <taxon>Choristoneura</taxon>
    </lineage>
</organism>
<gene>
    <name evidence="1" type="ORF">MSG28_008570</name>
</gene>
<comment type="caution">
    <text evidence="1">The sequence shown here is derived from an EMBL/GenBank/DDBJ whole genome shotgun (WGS) entry which is preliminary data.</text>
</comment>
<reference evidence="1 2" key="1">
    <citation type="journal article" date="2022" name="Genome Biol. Evol.">
        <title>The Spruce Budworm Genome: Reconstructing the Evolutionary History of Antifreeze Proteins.</title>
        <authorList>
            <person name="Beliveau C."/>
            <person name="Gagne P."/>
            <person name="Picq S."/>
            <person name="Vernygora O."/>
            <person name="Keeling C.I."/>
            <person name="Pinkney K."/>
            <person name="Doucet D."/>
            <person name="Wen F."/>
            <person name="Johnston J.S."/>
            <person name="Maaroufi H."/>
            <person name="Boyle B."/>
            <person name="Laroche J."/>
            <person name="Dewar K."/>
            <person name="Juretic N."/>
            <person name="Blackburn G."/>
            <person name="Nisole A."/>
            <person name="Brunet B."/>
            <person name="Brandao M."/>
            <person name="Lumley L."/>
            <person name="Duan J."/>
            <person name="Quan G."/>
            <person name="Lucarotti C.J."/>
            <person name="Roe A.D."/>
            <person name="Sperling F.A.H."/>
            <person name="Levesque R.C."/>
            <person name="Cusson M."/>
        </authorList>
    </citation>
    <scope>NUCLEOTIDE SEQUENCE [LARGE SCALE GENOMIC DNA]</scope>
    <source>
        <strain evidence="1">Glfc:IPQL:Cfum</strain>
    </source>
</reference>
<sequence>MSEEENALVNQSESSSFEDLASAAAHEIEEAKLAEVAAAETEKSPESKAVEWQDVLGSGALLKKILKPGDESEGLRPHRSDILRISYELKIKGEADVFEKRDNLKIYLGDNEILQGLDLALTLMYRGEECLLQIAPRFAYGDMGLKPGENQGLIGENTPVHYAGPAIGPETWLEARLELHDWCEEPEHETLPIAERMEIGTRRRARGNWWYGRGEAQLAVQLYRRALDVLDESEGGISEPTPSGDFVPTTDDLQALLEERLRVHNNMAAAQLKAGVYEAALQAVTRVLTCQPHNAKALYRKSRILSAMGRNSEALEAAKAAAAAAPDDSGARKELQRCEQRATRDRSVERRLAKRMLGTQATPKGAVPDKKPSKAKMLMWGSLLLSLLVGVASVLVYRYKIQAQ</sequence>
<proteinExistence type="predicted"/>
<keyword evidence="2" id="KW-1185">Reference proteome</keyword>
<dbReference type="EMBL" id="CM046114">
    <property type="protein sequence ID" value="KAI8419964.1"/>
    <property type="molecule type" value="Genomic_DNA"/>
</dbReference>
<dbReference type="Proteomes" id="UP001064048">
    <property type="component" value="Chromosome 14"/>
</dbReference>